<keyword evidence="3" id="KW-0882">Thioester bond</keyword>
<dbReference type="InterPro" id="IPR013783">
    <property type="entry name" value="Ig-like_fold"/>
</dbReference>
<dbReference type="PANTHER" id="PTHR11412">
    <property type="entry name" value="MACROGLOBULIN / COMPLEMENT"/>
    <property type="match status" value="1"/>
</dbReference>
<dbReference type="InterPro" id="IPR009048">
    <property type="entry name" value="A-macroglobulin_rcpt-bd"/>
</dbReference>
<evidence type="ECO:0000313" key="12">
    <source>
        <dbReference type="EnsemblMetazoa" id="SCAU001883-PA"/>
    </source>
</evidence>
<name>A0A1I8NTI5_STOCA</name>
<evidence type="ECO:0000256" key="1">
    <source>
        <dbReference type="ARBA" id="ARBA00022729"/>
    </source>
</evidence>
<dbReference type="GO" id="GO:0005615">
    <property type="term" value="C:extracellular space"/>
    <property type="evidence" value="ECO:0007669"/>
    <property type="project" value="InterPro"/>
</dbReference>
<proteinExistence type="predicted"/>
<evidence type="ECO:0000259" key="11">
    <source>
        <dbReference type="SMART" id="SM01361"/>
    </source>
</evidence>
<dbReference type="OrthoDB" id="9998011at2759"/>
<protein>
    <recommendedName>
        <fullName evidence="8">TEP1-F</fullName>
    </recommendedName>
</protein>
<keyword evidence="13" id="KW-1185">Reference proteome</keyword>
<dbReference type="SMART" id="SM01359">
    <property type="entry name" value="A2M_N_2"/>
    <property type="match status" value="1"/>
</dbReference>
<dbReference type="Pfam" id="PF07703">
    <property type="entry name" value="A2M_BRD"/>
    <property type="match status" value="1"/>
</dbReference>
<dbReference type="Pfam" id="PF17791">
    <property type="entry name" value="MG3"/>
    <property type="match status" value="1"/>
</dbReference>
<evidence type="ECO:0000256" key="6">
    <source>
        <dbReference type="ARBA" id="ARBA00057615"/>
    </source>
</evidence>
<dbReference type="KEGG" id="scac:106084947"/>
<comment type="subunit">
    <text evidence="7">Heterodimer of a TEP1-N chain and an TEP1-C chain non-covalently linked. Forms a complex composed of TEP1-N and TEP1-C heterodimer, LRIM1 and APL1C; the interaction stabilizes TEP1-N and TEP1-C heterodimer, prevents its binding to tissues while circulating in the hemolymph and protects the thioester bond from hydrolysis. Mature TEP1 and to a lesser extent full-length TEP1 interact with SPCLIP1; the interaction is induced by microbial infection.</text>
</comment>
<feature type="domain" description="Alpha-2-macroglobulin bait region" evidence="9">
    <location>
        <begin position="438"/>
        <end position="572"/>
    </location>
</feature>
<dbReference type="InterPro" id="IPR008930">
    <property type="entry name" value="Terpenoid_cyclase/PrenylTrfase"/>
</dbReference>
<dbReference type="Pfam" id="PF07677">
    <property type="entry name" value="A2M_recep"/>
    <property type="match status" value="1"/>
</dbReference>
<dbReference type="InterPro" id="IPR050473">
    <property type="entry name" value="A2M/Complement_sys"/>
</dbReference>
<dbReference type="Gene3D" id="2.60.40.10">
    <property type="entry name" value="Immunoglobulins"/>
    <property type="match status" value="1"/>
</dbReference>
<dbReference type="Gene3D" id="2.60.40.690">
    <property type="entry name" value="Alpha-macroglobulin, receptor-binding domain"/>
    <property type="match status" value="1"/>
</dbReference>
<dbReference type="Gene3D" id="6.20.50.160">
    <property type="match status" value="1"/>
</dbReference>
<dbReference type="Gene3D" id="2.60.120.1540">
    <property type="match status" value="1"/>
</dbReference>
<evidence type="ECO:0000259" key="9">
    <source>
        <dbReference type="SMART" id="SM01359"/>
    </source>
</evidence>
<dbReference type="Pfam" id="PF00207">
    <property type="entry name" value="A2M"/>
    <property type="match status" value="1"/>
</dbReference>
<comment type="function">
    <text evidence="6">Binds covalently through a thioester bond to the pathogen surface resulting in pathogen clearance.</text>
</comment>
<keyword evidence="1" id="KW-0732">Signal</keyword>
<organism evidence="12 13">
    <name type="scientific">Stomoxys calcitrans</name>
    <name type="common">Stable fly</name>
    <name type="synonym">Conops calcitrans</name>
    <dbReference type="NCBI Taxonomy" id="35570"/>
    <lineage>
        <taxon>Eukaryota</taxon>
        <taxon>Metazoa</taxon>
        <taxon>Ecdysozoa</taxon>
        <taxon>Arthropoda</taxon>
        <taxon>Hexapoda</taxon>
        <taxon>Insecta</taxon>
        <taxon>Pterygota</taxon>
        <taxon>Neoptera</taxon>
        <taxon>Endopterygota</taxon>
        <taxon>Diptera</taxon>
        <taxon>Brachycera</taxon>
        <taxon>Muscomorpha</taxon>
        <taxon>Muscoidea</taxon>
        <taxon>Muscidae</taxon>
        <taxon>Stomoxys</taxon>
    </lineage>
</organism>
<accession>A0A1I8NTI5</accession>
<dbReference type="InterPro" id="IPR041555">
    <property type="entry name" value="MG3"/>
</dbReference>
<dbReference type="Gene3D" id="2.60.40.2950">
    <property type="match status" value="1"/>
</dbReference>
<dbReference type="SMART" id="SM01361">
    <property type="entry name" value="A2M_recep"/>
    <property type="match status" value="1"/>
</dbReference>
<dbReference type="VEuPathDB" id="VectorBase:SCAU001883"/>
<dbReference type="SMART" id="SM01419">
    <property type="entry name" value="Thiol-ester_cl"/>
    <property type="match status" value="1"/>
</dbReference>
<dbReference type="InterPro" id="IPR019742">
    <property type="entry name" value="MacrogloblnA2_CS"/>
</dbReference>
<dbReference type="InterPro" id="IPR002890">
    <property type="entry name" value="MG2"/>
</dbReference>
<dbReference type="InterPro" id="IPR011625">
    <property type="entry name" value="A2M_N_BRD"/>
</dbReference>
<dbReference type="FunFam" id="2.60.40.10:FF:000155">
    <property type="entry name" value="complement C3 isoform X1"/>
    <property type="match status" value="1"/>
</dbReference>
<gene>
    <name evidence="12" type="primary">106084947</name>
</gene>
<dbReference type="Proteomes" id="UP000095300">
    <property type="component" value="Unassembled WGS sequence"/>
</dbReference>
<feature type="domain" description="Alpha-macroglobulin receptor-binding" evidence="11">
    <location>
        <begin position="1294"/>
        <end position="1384"/>
    </location>
</feature>
<feature type="domain" description="Alpha-2-macroglobulin" evidence="10">
    <location>
        <begin position="685"/>
        <end position="777"/>
    </location>
</feature>
<dbReference type="InterPro" id="IPR011626">
    <property type="entry name" value="Alpha-macroglobulin_TED"/>
</dbReference>
<dbReference type="InterPro" id="IPR001599">
    <property type="entry name" value="Macroglobln_a2"/>
</dbReference>
<dbReference type="Gene3D" id="2.60.40.1940">
    <property type="match status" value="1"/>
</dbReference>
<dbReference type="InterPro" id="IPR047565">
    <property type="entry name" value="Alpha-macroglob_thiol-ester_cl"/>
</dbReference>
<evidence type="ECO:0000259" key="10">
    <source>
        <dbReference type="SMART" id="SM01360"/>
    </source>
</evidence>
<dbReference type="InterPro" id="IPR036595">
    <property type="entry name" value="A-macroglobulin_rcpt-bd_sf"/>
</dbReference>
<dbReference type="GO" id="GO:0002376">
    <property type="term" value="P:immune system process"/>
    <property type="evidence" value="ECO:0007669"/>
    <property type="project" value="UniProtKB-KW"/>
</dbReference>
<dbReference type="Gene3D" id="1.50.10.20">
    <property type="match status" value="1"/>
</dbReference>
<keyword evidence="5" id="KW-0325">Glycoprotein</keyword>
<dbReference type="Pfam" id="PF07678">
    <property type="entry name" value="TED_complement"/>
    <property type="match status" value="1"/>
</dbReference>
<keyword evidence="4" id="KW-1015">Disulfide bond</keyword>
<evidence type="ECO:0000256" key="4">
    <source>
        <dbReference type="ARBA" id="ARBA00023157"/>
    </source>
</evidence>
<evidence type="ECO:0000256" key="2">
    <source>
        <dbReference type="ARBA" id="ARBA00022859"/>
    </source>
</evidence>
<evidence type="ECO:0000256" key="3">
    <source>
        <dbReference type="ARBA" id="ARBA00022966"/>
    </source>
</evidence>
<dbReference type="Pfam" id="PF01835">
    <property type="entry name" value="MG2"/>
    <property type="match status" value="1"/>
</dbReference>
<dbReference type="Gene3D" id="2.60.40.1930">
    <property type="match status" value="2"/>
</dbReference>
<dbReference type="Gene3D" id="2.20.130.20">
    <property type="match status" value="1"/>
</dbReference>
<sequence length="1388" mass="157621">MSQNINKRDKKGYYTIFAPGTLQADFEYGVTVALHYMSECVTMKVGISGPSYNETKTIEIQPTESKIVVFKMPPLLEDGTYELQTEGISGLIFTQTSELNYKNVKPKIYIQTDKAMYKPGDLVQYRILALDEYTKPAKLQKPLHFTVLDGAYNQIKYIENIPFVKGVHSGKMQLSEQPVLGDWCICITYGEERWTRTNKSFKVAKYVLPKFSVEIEADKEVALADNTLNITIRSKYTYGKPVKGKATVSANYLSYSRETTVAQKTISMSGRGDVQFDLIKDLQMDPQYDYMSEIMVEVVMTEDLTGIQKNSSTRINVRGSRYIISVPDMCGSYEINKPIEIKAIIKRFDDKPFTSDKSKAKLRILGDSHEDDDLVFESAVDLNGVATFNFTLSKEGYYPSVKVAYEEETYHTNGFKAVDAALKEKVSPKPYFEEWIVLQILLKPDEPTIGEDFIADVVSYQPLSYFVYTILGRGKILQHEYVKLEPQAKTCSIKIKATFDMMPTAKMIAYYIEHGQVVVCEKIINLANKFENKLQITAPAEAKTGDEVTLNIKTDPNSFVGILGVDQSVLLLKSGNDFKGKKILKDLHDYESKTPRRRRSYYDPEYSFRRSRCTRDYDSPERFSGFVAQTNAHIRTRSSGCCYYARPVEIMSLDLPDMTEIPDKDSDDECNLIATSKIRKDFSENWIFHDIESTDSNGLASFTKKIPDTITSWIITGFSMNENSGFGITQKPSQVRVFQPFFLSTNLPYSIKRGEVIKVPVLVFNYLDTKLEAQVTMENDEDEYDFMESDEENSNNIQITKQVTIPSNTGEAVSFVIKPKIVGEVMLKIKAITPLAGDLMHQKLKVEPEGVAHYKNEAFFISRSNDDVSSMSHILKAEIPDDVVLDSEYLEFSAVGDIVGPTVKNLDQLVCMPCGCGEQNMINFVPNILVLQYLEAIKNDSPSIVQKAKSYIEIGYQQELKYKHKDGSYSAFGEGHSESNSWLTAYVVRSFLQARKYTTIDERIIDEGFQYLLKTQKKNGEFPQTGSLFFPSNQNTLGVSGFILLAFLEDEDYALKYKSQIEKSLQFLSDNMDSEENVYSLAICLRVFCKAKHPKAQTVMERVQLKANFENNQKWWSNFSNNNNNDIEITAYIAQSIMEVEVSSDVLAIIKWLITKRNRMGGFSSTQDTVVGLKALFTFAERYATAIEGRMTIHFEAQNKEGIETTKGTINLDNNKSLELQTHVLPKSTRQIALTTEGKGSTLLQLSYQYNLATPDAMPSFVVKYNAQKPLFPGHLLMTISVEYKHEAKQFQESNMAVMEINLPSGYTTDDDTLKSIRETKRVQQVEMKNKTAVIVVYFESLVVGKPICFDVAAEKLHQVEMLKPSAITIYDYYNTQRRATIYYQILQ</sequence>
<dbReference type="PROSITE" id="PS00477">
    <property type="entry name" value="ALPHA_2_MACROGLOBULIN"/>
    <property type="match status" value="1"/>
</dbReference>
<evidence type="ECO:0000256" key="7">
    <source>
        <dbReference type="ARBA" id="ARBA00063781"/>
    </source>
</evidence>
<dbReference type="GO" id="GO:0004866">
    <property type="term" value="F:endopeptidase inhibitor activity"/>
    <property type="evidence" value="ECO:0007669"/>
    <property type="project" value="InterPro"/>
</dbReference>
<evidence type="ECO:0000256" key="5">
    <source>
        <dbReference type="ARBA" id="ARBA00023180"/>
    </source>
</evidence>
<dbReference type="PANTHER" id="PTHR11412:SF136">
    <property type="entry name" value="CD109 ANTIGEN"/>
    <property type="match status" value="1"/>
</dbReference>
<dbReference type="SMART" id="SM01360">
    <property type="entry name" value="A2M"/>
    <property type="match status" value="1"/>
</dbReference>
<dbReference type="FunFam" id="2.60.40.1930:FF:000001">
    <property type="entry name" value="CD109 isoform 3"/>
    <property type="match status" value="1"/>
</dbReference>
<evidence type="ECO:0000313" key="13">
    <source>
        <dbReference type="Proteomes" id="UP000095300"/>
    </source>
</evidence>
<evidence type="ECO:0000256" key="8">
    <source>
        <dbReference type="ARBA" id="ARBA00078071"/>
    </source>
</evidence>
<reference evidence="12" key="1">
    <citation type="submission" date="2020-05" db="UniProtKB">
        <authorList>
            <consortium name="EnsemblMetazoa"/>
        </authorList>
    </citation>
    <scope>IDENTIFICATION</scope>
    <source>
        <strain evidence="12">USDA</strain>
    </source>
</reference>
<dbReference type="STRING" id="35570.A0A1I8NTI5"/>
<keyword evidence="2" id="KW-0391">Immunity</keyword>
<dbReference type="SUPFAM" id="SSF48239">
    <property type="entry name" value="Terpenoid cyclases/Protein prenyltransferases"/>
    <property type="match status" value="1"/>
</dbReference>
<dbReference type="SUPFAM" id="SSF49410">
    <property type="entry name" value="Alpha-macroglobulin receptor domain"/>
    <property type="match status" value="1"/>
</dbReference>
<dbReference type="EnsemblMetazoa" id="SCAU001883-RA">
    <property type="protein sequence ID" value="SCAU001883-PA"/>
    <property type="gene ID" value="SCAU001883"/>
</dbReference>